<evidence type="ECO:0000256" key="7">
    <source>
        <dbReference type="ARBA" id="ARBA00022967"/>
    </source>
</evidence>
<keyword evidence="5" id="KW-0547">Nucleotide-binding</keyword>
<dbReference type="PROSITE" id="PS50893">
    <property type="entry name" value="ABC_TRANSPORTER_2"/>
    <property type="match status" value="1"/>
</dbReference>
<dbReference type="STRING" id="1798543.A2898_00485"/>
<evidence type="ECO:0000313" key="10">
    <source>
        <dbReference type="EMBL" id="OGY82987.1"/>
    </source>
</evidence>
<dbReference type="Pfam" id="PF00005">
    <property type="entry name" value="ABC_tran"/>
    <property type="match status" value="1"/>
</dbReference>
<feature type="domain" description="ABC transporter" evidence="9">
    <location>
        <begin position="5"/>
        <end position="230"/>
    </location>
</feature>
<proteinExistence type="inferred from homology"/>
<evidence type="ECO:0000256" key="8">
    <source>
        <dbReference type="ARBA" id="ARBA00023136"/>
    </source>
</evidence>
<dbReference type="InterPro" id="IPR003593">
    <property type="entry name" value="AAA+_ATPase"/>
</dbReference>
<sequence>MENIIEVKDLTKKYGDFTAVDAISFTVQRGETFGILGPNGAGKTTTLEMIEGLKSITSGEVLVDGHDVHKDPRLVKSLIGVQLQSSSFFDGLNLKELVETFGALYSRTVDGMKLLKDVQLDEKWKSQVKELSGGQKQRLSIAVALVNDPKIIFLDEPTTGLDPQARRNLWDLVNAIKLQGKTVVLTTHYMEEAEILCDRIAIMDHAKIITMDSPINLLKQSGVGSQVEFHVDHHVDEDRFKNLPGVQHVVVEDHGVRLTTNDPQRVLTSLFQLEQSAGFKIFDMQLHQATLEDVFLKLTGRTLRE</sequence>
<keyword evidence="3" id="KW-0813">Transport</keyword>
<evidence type="ECO:0000256" key="2">
    <source>
        <dbReference type="ARBA" id="ARBA00005417"/>
    </source>
</evidence>
<dbReference type="AlphaFoldDB" id="A0A1G2B435"/>
<dbReference type="PANTHER" id="PTHR42711:SF5">
    <property type="entry name" value="ABC TRANSPORTER ATP-BINDING PROTEIN NATA"/>
    <property type="match status" value="1"/>
</dbReference>
<evidence type="ECO:0000256" key="3">
    <source>
        <dbReference type="ARBA" id="ARBA00022448"/>
    </source>
</evidence>
<dbReference type="InterPro" id="IPR027417">
    <property type="entry name" value="P-loop_NTPase"/>
</dbReference>
<dbReference type="GO" id="GO:0005886">
    <property type="term" value="C:plasma membrane"/>
    <property type="evidence" value="ECO:0007669"/>
    <property type="project" value="UniProtKB-SubCell"/>
</dbReference>
<keyword evidence="6" id="KW-0067">ATP-binding</keyword>
<organism evidence="10 11">
    <name type="scientific">Candidatus Kerfeldbacteria bacterium RIFCSPLOWO2_01_FULL_48_11</name>
    <dbReference type="NCBI Taxonomy" id="1798543"/>
    <lineage>
        <taxon>Bacteria</taxon>
        <taxon>Candidatus Kerfeldiibacteriota</taxon>
    </lineage>
</organism>
<evidence type="ECO:0000259" key="9">
    <source>
        <dbReference type="PROSITE" id="PS50893"/>
    </source>
</evidence>
<comment type="subcellular location">
    <subcellularLocation>
        <location evidence="1">Cell membrane</location>
    </subcellularLocation>
</comment>
<dbReference type="EMBL" id="MHKE01000016">
    <property type="protein sequence ID" value="OGY82987.1"/>
    <property type="molecule type" value="Genomic_DNA"/>
</dbReference>
<evidence type="ECO:0000256" key="5">
    <source>
        <dbReference type="ARBA" id="ARBA00022741"/>
    </source>
</evidence>
<evidence type="ECO:0000256" key="4">
    <source>
        <dbReference type="ARBA" id="ARBA00022475"/>
    </source>
</evidence>
<protein>
    <submittedName>
        <fullName evidence="10">ABC transporter</fullName>
    </submittedName>
</protein>
<keyword evidence="8" id="KW-0472">Membrane</keyword>
<dbReference type="CDD" id="cd03263">
    <property type="entry name" value="ABC_subfamily_A"/>
    <property type="match status" value="1"/>
</dbReference>
<dbReference type="PROSITE" id="PS00211">
    <property type="entry name" value="ABC_TRANSPORTER_1"/>
    <property type="match status" value="1"/>
</dbReference>
<dbReference type="GO" id="GO:0005524">
    <property type="term" value="F:ATP binding"/>
    <property type="evidence" value="ECO:0007669"/>
    <property type="project" value="UniProtKB-KW"/>
</dbReference>
<gene>
    <name evidence="10" type="ORF">A2898_00485</name>
</gene>
<dbReference type="InterPro" id="IPR003439">
    <property type="entry name" value="ABC_transporter-like_ATP-bd"/>
</dbReference>
<dbReference type="InterPro" id="IPR050763">
    <property type="entry name" value="ABC_transporter_ATP-binding"/>
</dbReference>
<dbReference type="SUPFAM" id="SSF52540">
    <property type="entry name" value="P-loop containing nucleoside triphosphate hydrolases"/>
    <property type="match status" value="1"/>
</dbReference>
<comment type="similarity">
    <text evidence="2">Belongs to the ABC transporter superfamily.</text>
</comment>
<dbReference type="Gene3D" id="3.40.50.300">
    <property type="entry name" value="P-loop containing nucleotide triphosphate hydrolases"/>
    <property type="match status" value="1"/>
</dbReference>
<name>A0A1G2B435_9BACT</name>
<reference evidence="10 11" key="1">
    <citation type="journal article" date="2016" name="Nat. Commun.">
        <title>Thousands of microbial genomes shed light on interconnected biogeochemical processes in an aquifer system.</title>
        <authorList>
            <person name="Anantharaman K."/>
            <person name="Brown C.T."/>
            <person name="Hug L.A."/>
            <person name="Sharon I."/>
            <person name="Castelle C.J."/>
            <person name="Probst A.J."/>
            <person name="Thomas B.C."/>
            <person name="Singh A."/>
            <person name="Wilkins M.J."/>
            <person name="Karaoz U."/>
            <person name="Brodie E.L."/>
            <person name="Williams K.H."/>
            <person name="Hubbard S.S."/>
            <person name="Banfield J.F."/>
        </authorList>
    </citation>
    <scope>NUCLEOTIDE SEQUENCE [LARGE SCALE GENOMIC DNA]</scope>
</reference>
<keyword evidence="4" id="KW-1003">Cell membrane</keyword>
<evidence type="ECO:0000313" key="11">
    <source>
        <dbReference type="Proteomes" id="UP000179164"/>
    </source>
</evidence>
<accession>A0A1G2B435</accession>
<dbReference type="InterPro" id="IPR017871">
    <property type="entry name" value="ABC_transporter-like_CS"/>
</dbReference>
<evidence type="ECO:0000256" key="6">
    <source>
        <dbReference type="ARBA" id="ARBA00022840"/>
    </source>
</evidence>
<dbReference type="Proteomes" id="UP000179164">
    <property type="component" value="Unassembled WGS sequence"/>
</dbReference>
<evidence type="ECO:0000256" key="1">
    <source>
        <dbReference type="ARBA" id="ARBA00004236"/>
    </source>
</evidence>
<dbReference type="GO" id="GO:0016887">
    <property type="term" value="F:ATP hydrolysis activity"/>
    <property type="evidence" value="ECO:0007669"/>
    <property type="project" value="InterPro"/>
</dbReference>
<dbReference type="FunFam" id="3.40.50.300:FF:000589">
    <property type="entry name" value="ABC transporter, ATP-binding subunit"/>
    <property type="match status" value="1"/>
</dbReference>
<dbReference type="SMART" id="SM00382">
    <property type="entry name" value="AAA"/>
    <property type="match status" value="1"/>
</dbReference>
<dbReference type="PANTHER" id="PTHR42711">
    <property type="entry name" value="ABC TRANSPORTER ATP-BINDING PROTEIN"/>
    <property type="match status" value="1"/>
</dbReference>
<comment type="caution">
    <text evidence="10">The sequence shown here is derived from an EMBL/GenBank/DDBJ whole genome shotgun (WGS) entry which is preliminary data.</text>
</comment>
<keyword evidence="7" id="KW-1278">Translocase</keyword>